<geneLocation type="plasmid" evidence="1">
    <name>p1</name>
</geneLocation>
<organism evidence="1">
    <name type="scientific">Vibrio chaetopteri</name>
    <dbReference type="NCBI Taxonomy" id="3016528"/>
    <lineage>
        <taxon>Bacteria</taxon>
        <taxon>Pseudomonadati</taxon>
        <taxon>Pseudomonadota</taxon>
        <taxon>Gammaproteobacteria</taxon>
        <taxon>Vibrionales</taxon>
        <taxon>Vibrionaceae</taxon>
        <taxon>Vibrio</taxon>
    </lineage>
</organism>
<sequence>MNTKNYVVKFKNGETINIEGEGKENVDLYEYIKDICSSGNAVKIQQDTYDKQTGTRTFKLKATDKQGQLFLVLKLGHYLQ</sequence>
<dbReference type="AlphaFoldDB" id="A0AAU8BRU7"/>
<dbReference type="RefSeq" id="WP_353500266.1">
    <property type="nucleotide sequence ID" value="NZ_CP115922.1"/>
</dbReference>
<gene>
    <name evidence="1" type="ORF">PG915_24705</name>
</gene>
<accession>A0AAU8BRU7</accession>
<dbReference type="EMBL" id="CP115922">
    <property type="protein sequence ID" value="XCD19140.1"/>
    <property type="molecule type" value="Genomic_DNA"/>
</dbReference>
<protein>
    <submittedName>
        <fullName evidence="1">Uncharacterized protein</fullName>
    </submittedName>
</protein>
<name>A0AAU8BRU7_9VIBR</name>
<proteinExistence type="predicted"/>
<keyword evidence="1" id="KW-0614">Plasmid</keyword>
<reference evidence="1" key="1">
    <citation type="submission" date="2023-01" db="EMBL/GenBank/DDBJ databases">
        <title>Vibrio sp. CB1-14 genome sequencing.</title>
        <authorList>
            <person name="Otstavnykh N."/>
            <person name="Isaeva M."/>
            <person name="Meleshko D."/>
        </authorList>
    </citation>
    <scope>NUCLEOTIDE SEQUENCE</scope>
    <source>
        <strain evidence="1">CB1-14</strain>
        <plasmid evidence="1">p1</plasmid>
    </source>
</reference>
<dbReference type="KEGG" id="vck:PG915_24705"/>
<evidence type="ECO:0000313" key="1">
    <source>
        <dbReference type="EMBL" id="XCD19140.1"/>
    </source>
</evidence>